<dbReference type="Pfam" id="PF11813">
    <property type="entry name" value="DUF3334"/>
    <property type="match status" value="1"/>
</dbReference>
<dbReference type="KEGG" id="cthi:THC_0876"/>
<dbReference type="EMBL" id="AP014945">
    <property type="protein sequence ID" value="BAU23261.1"/>
    <property type="molecule type" value="Genomic_DNA"/>
</dbReference>
<sequence length="200" mass="22525">MAERKKSTLNELSEILADTIKEVLSANTATTIKVAPTLQKINSVALRPDLCAFLEFNGDYNGLLCMNFSKEAAFELYQRAMQFLGLPEEEISPNPLSEEVINFIGEMVNQIIGNFRKKIEQKYGLTAKNNQPMAISISHTIMMYIETSLNNSQARKISLRTESGHSFYAELSLEQTEFIPLKGLEGEDDASVEELLKEFF</sequence>
<evidence type="ECO:0000256" key="1">
    <source>
        <dbReference type="ARBA" id="ARBA00022500"/>
    </source>
</evidence>
<dbReference type="Proteomes" id="UP000068196">
    <property type="component" value="Chromosome"/>
</dbReference>
<gene>
    <name evidence="2" type="ORF">THC_0876</name>
</gene>
<dbReference type="OrthoDB" id="8748921at2"/>
<accession>A0A0U4W2G0</accession>
<evidence type="ECO:0008006" key="4">
    <source>
        <dbReference type="Google" id="ProtNLM"/>
    </source>
</evidence>
<dbReference type="InterPro" id="IPR028976">
    <property type="entry name" value="CheC-like_sf"/>
</dbReference>
<protein>
    <recommendedName>
        <fullName evidence="4">Chemotaxis protein CheX</fullName>
    </recommendedName>
</protein>
<evidence type="ECO:0000313" key="3">
    <source>
        <dbReference type="Proteomes" id="UP000068196"/>
    </source>
</evidence>
<name>A0A0U4W2G0_9BACT</name>
<keyword evidence="3" id="KW-1185">Reference proteome</keyword>
<dbReference type="RefSeq" id="WP_068513856.1">
    <property type="nucleotide sequence ID" value="NZ_AP014945.1"/>
</dbReference>
<dbReference type="STRING" id="1653476.THC_0876"/>
<dbReference type="Gene3D" id="3.40.1550.10">
    <property type="entry name" value="CheC-like"/>
    <property type="match status" value="1"/>
</dbReference>
<dbReference type="GO" id="GO:0006935">
    <property type="term" value="P:chemotaxis"/>
    <property type="evidence" value="ECO:0007669"/>
    <property type="project" value="UniProtKB-KW"/>
</dbReference>
<dbReference type="InterPro" id="IPR024513">
    <property type="entry name" value="DUF3334"/>
</dbReference>
<dbReference type="SUPFAM" id="SSF103039">
    <property type="entry name" value="CheC-like"/>
    <property type="match status" value="1"/>
</dbReference>
<evidence type="ECO:0000313" key="2">
    <source>
        <dbReference type="EMBL" id="BAU23261.1"/>
    </source>
</evidence>
<keyword evidence="1" id="KW-0145">Chemotaxis</keyword>
<reference evidence="3" key="2">
    <citation type="journal article" date="2016" name="Int. J. Syst. Evol. Microbiol.">
        <title>Caldimicrobium thiodismutans sp. nov., a sulfur-disproportionating bacterium isolated from a hot spring.</title>
        <authorList>
            <person name="Kojima H."/>
            <person name="Umezawa K."/>
            <person name="Fukui M."/>
        </authorList>
    </citation>
    <scope>NUCLEOTIDE SEQUENCE [LARGE SCALE GENOMIC DNA]</scope>
    <source>
        <strain evidence="3">TF1</strain>
    </source>
</reference>
<proteinExistence type="predicted"/>
<dbReference type="AlphaFoldDB" id="A0A0U4W2G0"/>
<reference evidence="2 3" key="1">
    <citation type="journal article" date="2016" name="Int. J. Syst. Evol. Microbiol.">
        <title>Caldimicrobium thiodismutans sp. nov., a sulfur-disproportionating bacterium isolated from a hot spring, and emended description of the genus Caldimicrobium.</title>
        <authorList>
            <person name="Kojima H."/>
            <person name="Umezawa K."/>
            <person name="Fukui M."/>
        </authorList>
    </citation>
    <scope>NUCLEOTIDE SEQUENCE [LARGE SCALE GENOMIC DNA]</scope>
    <source>
        <strain evidence="2 3">TF1</strain>
    </source>
</reference>
<organism evidence="2 3">
    <name type="scientific">Caldimicrobium thiodismutans</name>
    <dbReference type="NCBI Taxonomy" id="1653476"/>
    <lineage>
        <taxon>Bacteria</taxon>
        <taxon>Pseudomonadati</taxon>
        <taxon>Thermodesulfobacteriota</taxon>
        <taxon>Thermodesulfobacteria</taxon>
        <taxon>Thermodesulfobacteriales</taxon>
        <taxon>Thermodesulfobacteriaceae</taxon>
        <taxon>Caldimicrobium</taxon>
    </lineage>
</organism>